<dbReference type="Pfam" id="PF00152">
    <property type="entry name" value="tRNA-synt_2"/>
    <property type="match status" value="1"/>
</dbReference>
<dbReference type="InterPro" id="IPR002312">
    <property type="entry name" value="Asp/Asn-tRNA-synth_IIb"/>
</dbReference>
<dbReference type="Gene3D" id="3.30.1360.30">
    <property type="entry name" value="GAD-like domain"/>
    <property type="match status" value="1"/>
</dbReference>
<dbReference type="PROSITE" id="PS50862">
    <property type="entry name" value="AA_TRNA_LIGASE_II"/>
    <property type="match status" value="1"/>
</dbReference>
<dbReference type="Gene3D" id="3.30.930.10">
    <property type="entry name" value="Bira Bifunctional Protein, Domain 2"/>
    <property type="match status" value="1"/>
</dbReference>
<dbReference type="InterPro" id="IPR047089">
    <property type="entry name" value="Asp-tRNA-ligase_1_N"/>
</dbReference>
<dbReference type="GO" id="GO:0005737">
    <property type="term" value="C:cytoplasm"/>
    <property type="evidence" value="ECO:0007669"/>
    <property type="project" value="InterPro"/>
</dbReference>
<dbReference type="Pfam" id="PF02938">
    <property type="entry name" value="GAD"/>
    <property type="match status" value="1"/>
</dbReference>
<dbReference type="InterPro" id="IPR045864">
    <property type="entry name" value="aa-tRNA-synth_II/BPL/LPL"/>
</dbReference>
<dbReference type="Gene3D" id="2.40.50.140">
    <property type="entry name" value="Nucleic acid-binding proteins"/>
    <property type="match status" value="1"/>
</dbReference>
<name>A0A0F9DX87_9ZZZZ</name>
<dbReference type="InterPro" id="IPR012340">
    <property type="entry name" value="NA-bd_OB-fold"/>
</dbReference>
<dbReference type="EMBL" id="LAZR01029837">
    <property type="protein sequence ID" value="KKL58406.1"/>
    <property type="molecule type" value="Genomic_DNA"/>
</dbReference>
<organism evidence="8">
    <name type="scientific">marine sediment metagenome</name>
    <dbReference type="NCBI Taxonomy" id="412755"/>
    <lineage>
        <taxon>unclassified sequences</taxon>
        <taxon>metagenomes</taxon>
        <taxon>ecological metagenomes</taxon>
    </lineage>
</organism>
<dbReference type="GO" id="GO:0005524">
    <property type="term" value="F:ATP binding"/>
    <property type="evidence" value="ECO:0007669"/>
    <property type="project" value="UniProtKB-KW"/>
</dbReference>
<evidence type="ECO:0000256" key="4">
    <source>
        <dbReference type="ARBA" id="ARBA00022840"/>
    </source>
</evidence>
<dbReference type="InterPro" id="IPR029351">
    <property type="entry name" value="GAD_dom"/>
</dbReference>
<protein>
    <recommendedName>
        <fullName evidence="7">Aminoacyl-transfer RNA synthetases class-II family profile domain-containing protein</fullName>
    </recommendedName>
</protein>
<evidence type="ECO:0000259" key="7">
    <source>
        <dbReference type="PROSITE" id="PS50862"/>
    </source>
</evidence>
<evidence type="ECO:0000313" key="8">
    <source>
        <dbReference type="EMBL" id="KKL58406.1"/>
    </source>
</evidence>
<keyword evidence="4" id="KW-0067">ATP-binding</keyword>
<comment type="similarity">
    <text evidence="1">Belongs to the class-II aminoacyl-tRNA synthetase family. Type 1 subfamily.</text>
</comment>
<keyword evidence="3" id="KW-0547">Nucleotide-binding</keyword>
<keyword evidence="6" id="KW-0030">Aminoacyl-tRNA synthetase</keyword>
<dbReference type="InterPro" id="IPR004365">
    <property type="entry name" value="NA-bd_OB_tRNA"/>
</dbReference>
<evidence type="ECO:0000256" key="6">
    <source>
        <dbReference type="ARBA" id="ARBA00023146"/>
    </source>
</evidence>
<accession>A0A0F9DX87</accession>
<keyword evidence="5" id="KW-0648">Protein biosynthesis</keyword>
<feature type="domain" description="Aminoacyl-transfer RNA synthetases class-II family profile" evidence="7">
    <location>
        <begin position="150"/>
        <end position="246"/>
    </location>
</feature>
<proteinExistence type="inferred from homology"/>
<dbReference type="GO" id="GO:0006422">
    <property type="term" value="P:aspartyl-tRNA aminoacylation"/>
    <property type="evidence" value="ECO:0007669"/>
    <property type="project" value="TreeGrafter"/>
</dbReference>
<dbReference type="InterPro" id="IPR004364">
    <property type="entry name" value="Aa-tRNA-synt_II"/>
</dbReference>
<dbReference type="InterPro" id="IPR006195">
    <property type="entry name" value="aa-tRNA-synth_II"/>
</dbReference>
<dbReference type="SUPFAM" id="SSF55681">
    <property type="entry name" value="Class II aaRS and biotin synthetases"/>
    <property type="match status" value="1"/>
</dbReference>
<dbReference type="PRINTS" id="PR01042">
    <property type="entry name" value="TRNASYNTHASP"/>
</dbReference>
<evidence type="ECO:0000256" key="3">
    <source>
        <dbReference type="ARBA" id="ARBA00022741"/>
    </source>
</evidence>
<dbReference type="CDD" id="cd04317">
    <property type="entry name" value="EcAspRS_like_N"/>
    <property type="match status" value="1"/>
</dbReference>
<dbReference type="InterPro" id="IPR004524">
    <property type="entry name" value="Asp-tRNA-ligase_1"/>
</dbReference>
<dbReference type="Pfam" id="PF01336">
    <property type="entry name" value="tRNA_anti-codon"/>
    <property type="match status" value="1"/>
</dbReference>
<dbReference type="GO" id="GO:0004815">
    <property type="term" value="F:aspartate-tRNA ligase activity"/>
    <property type="evidence" value="ECO:0007669"/>
    <property type="project" value="TreeGrafter"/>
</dbReference>
<comment type="caution">
    <text evidence="8">The sequence shown here is derived from an EMBL/GenBank/DDBJ whole genome shotgun (WGS) entry which is preliminary data.</text>
</comment>
<dbReference type="InterPro" id="IPR004115">
    <property type="entry name" value="GAD-like_sf"/>
</dbReference>
<dbReference type="PANTHER" id="PTHR22594:SF5">
    <property type="entry name" value="ASPARTATE--TRNA LIGASE, MITOCHONDRIAL"/>
    <property type="match status" value="1"/>
</dbReference>
<keyword evidence="2" id="KW-0436">Ligase</keyword>
<dbReference type="SUPFAM" id="SSF55261">
    <property type="entry name" value="GAD domain-like"/>
    <property type="match status" value="1"/>
</dbReference>
<evidence type="ECO:0000256" key="1">
    <source>
        <dbReference type="ARBA" id="ARBA00006303"/>
    </source>
</evidence>
<dbReference type="GO" id="GO:0003676">
    <property type="term" value="F:nucleic acid binding"/>
    <property type="evidence" value="ECO:0007669"/>
    <property type="project" value="InterPro"/>
</dbReference>
<evidence type="ECO:0000256" key="5">
    <source>
        <dbReference type="ARBA" id="ARBA00022917"/>
    </source>
</evidence>
<evidence type="ECO:0000256" key="2">
    <source>
        <dbReference type="ARBA" id="ARBA00022598"/>
    </source>
</evidence>
<dbReference type="NCBIfam" id="NF001750">
    <property type="entry name" value="PRK00476.1"/>
    <property type="match status" value="1"/>
</dbReference>
<gene>
    <name evidence="8" type="ORF">LCGC14_2225680</name>
</gene>
<reference evidence="8" key="1">
    <citation type="journal article" date="2015" name="Nature">
        <title>Complex archaea that bridge the gap between prokaryotes and eukaryotes.</title>
        <authorList>
            <person name="Spang A."/>
            <person name="Saw J.H."/>
            <person name="Jorgensen S.L."/>
            <person name="Zaremba-Niedzwiedzka K."/>
            <person name="Martijn J."/>
            <person name="Lind A.E."/>
            <person name="van Eijk R."/>
            <person name="Schleper C."/>
            <person name="Guy L."/>
            <person name="Ettema T.J."/>
        </authorList>
    </citation>
    <scope>NUCLEOTIDE SEQUENCE</scope>
</reference>
<feature type="non-terminal residue" evidence="8">
    <location>
        <position position="357"/>
    </location>
</feature>
<dbReference type="AlphaFoldDB" id="A0A0F9DX87"/>
<dbReference type="SUPFAM" id="SSF50249">
    <property type="entry name" value="Nucleic acid-binding proteins"/>
    <property type="match status" value="1"/>
</dbReference>
<dbReference type="PANTHER" id="PTHR22594">
    <property type="entry name" value="ASPARTYL/LYSYL-TRNA SYNTHETASE"/>
    <property type="match status" value="1"/>
</dbReference>
<sequence length="357" mass="40408">MLRDKACAEITEGDIGCDFTLAGWVAKRRDHGGLIFIDLRDRSGILQVVFSPDVAHEFHELAHSIRSEYVLRVKGKISRRPEGTDNLELPTGTVELYAEHLEVLNESEALPFLIEDDTDASEALKLRHRYLDLRRPRMQSNLMLRHRASKSARDYFDGLGFLEIETPMLNKSTPEGARDYIVPSRTNAGKFFALPQSPQIFKQILMVAGLDRYFQIVRCFRDEDLRADRQPEFTQIDMEMSFVSEEDVISVIEGLLQRVFKDAKDIDVPVPMPRMTYSEAMERYGSDKPDTRFGLELKEMGDLAEKGEFKVFLGAIKAGGRVKGLLGPGMAGLSRREVDDLTAMAQLYGAKGLAWIK</sequence>
<dbReference type="NCBIfam" id="TIGR00459">
    <property type="entry name" value="aspS_bact"/>
    <property type="match status" value="1"/>
</dbReference>